<feature type="compositionally biased region" description="Polar residues" evidence="1">
    <location>
        <begin position="20"/>
        <end position="30"/>
    </location>
</feature>
<dbReference type="EMBL" id="ML732157">
    <property type="protein sequence ID" value="KAB8078547.1"/>
    <property type="molecule type" value="Genomic_DNA"/>
</dbReference>
<feature type="compositionally biased region" description="Low complexity" evidence="1">
    <location>
        <begin position="52"/>
        <end position="62"/>
    </location>
</feature>
<reference evidence="2 3" key="1">
    <citation type="submission" date="2019-04" db="EMBL/GenBank/DDBJ databases">
        <title>Friends and foes A comparative genomics study of 23 Aspergillus species from section Flavi.</title>
        <authorList>
            <consortium name="DOE Joint Genome Institute"/>
            <person name="Kjaerbolling I."/>
            <person name="Vesth T."/>
            <person name="Frisvad J.C."/>
            <person name="Nybo J.L."/>
            <person name="Theobald S."/>
            <person name="Kildgaard S."/>
            <person name="Isbrandt T."/>
            <person name="Kuo A."/>
            <person name="Sato A."/>
            <person name="Lyhne E.K."/>
            <person name="Kogle M.E."/>
            <person name="Wiebenga A."/>
            <person name="Kun R.S."/>
            <person name="Lubbers R.J."/>
            <person name="Makela M.R."/>
            <person name="Barry K."/>
            <person name="Chovatia M."/>
            <person name="Clum A."/>
            <person name="Daum C."/>
            <person name="Haridas S."/>
            <person name="He G."/>
            <person name="LaButti K."/>
            <person name="Lipzen A."/>
            <person name="Mondo S."/>
            <person name="Riley R."/>
            <person name="Salamov A."/>
            <person name="Simmons B.A."/>
            <person name="Magnuson J.K."/>
            <person name="Henrissat B."/>
            <person name="Mortensen U.H."/>
            <person name="Larsen T.O."/>
            <person name="Devries R.P."/>
            <person name="Grigoriev I.V."/>
            <person name="Machida M."/>
            <person name="Baker S.E."/>
            <person name="Andersen M.R."/>
        </authorList>
    </citation>
    <scope>NUCLEOTIDE SEQUENCE [LARGE SCALE GENOMIC DNA]</scope>
    <source>
        <strain evidence="2 3">CBS 151.66</strain>
    </source>
</reference>
<gene>
    <name evidence="2" type="ORF">BDV29DRAFT_145176</name>
</gene>
<proteinExistence type="predicted"/>
<evidence type="ECO:0000313" key="2">
    <source>
        <dbReference type="EMBL" id="KAB8078547.1"/>
    </source>
</evidence>
<dbReference type="OrthoDB" id="4349176at2759"/>
<feature type="compositionally biased region" description="Low complexity" evidence="1">
    <location>
        <begin position="120"/>
        <end position="129"/>
    </location>
</feature>
<evidence type="ECO:0000313" key="3">
    <source>
        <dbReference type="Proteomes" id="UP000326565"/>
    </source>
</evidence>
<sequence length="260" mass="28604">MDPIDLSSLEGPPIIHHPHSTNPCSGSSIPSIELDYAVFPRGSYNGTPSRPPRSASADPVPSCSEKSPSIASGVSWPRHDRANIQRPARLTLGNNMNNGASERRIDYASARRPSSHHGHSSPPGIFSSHVGPERYTRAHNASPSRELIWLEERNIWVLEETTVLTSLYLNTRNQAAGGSNTHQVQALTHTRPMETYSLNNCDREPGITTSPPPPYERHIFDQPISSTLVSPEERSSRMIAQDSVWAAVAGRRAHRAPFDN</sequence>
<accession>A0A5N5XEN5</accession>
<organism evidence="2 3">
    <name type="scientific">Aspergillus leporis</name>
    <dbReference type="NCBI Taxonomy" id="41062"/>
    <lineage>
        <taxon>Eukaryota</taxon>
        <taxon>Fungi</taxon>
        <taxon>Dikarya</taxon>
        <taxon>Ascomycota</taxon>
        <taxon>Pezizomycotina</taxon>
        <taxon>Eurotiomycetes</taxon>
        <taxon>Eurotiomycetidae</taxon>
        <taxon>Eurotiales</taxon>
        <taxon>Aspergillaceae</taxon>
        <taxon>Aspergillus</taxon>
        <taxon>Aspergillus subgen. Circumdati</taxon>
    </lineage>
</organism>
<keyword evidence="3" id="KW-1185">Reference proteome</keyword>
<dbReference type="Proteomes" id="UP000326565">
    <property type="component" value="Unassembled WGS sequence"/>
</dbReference>
<name>A0A5N5XEN5_9EURO</name>
<feature type="region of interest" description="Disordered" evidence="1">
    <location>
        <begin position="1"/>
        <end position="131"/>
    </location>
</feature>
<evidence type="ECO:0000256" key="1">
    <source>
        <dbReference type="SAM" id="MobiDB-lite"/>
    </source>
</evidence>
<dbReference type="AlphaFoldDB" id="A0A5N5XEN5"/>
<protein>
    <submittedName>
        <fullName evidence="2">Uncharacterized protein</fullName>
    </submittedName>
</protein>